<name>A0A6L2PAG1_COPFO</name>
<sequence length="237" mass="26062">MACEQSKEHMLLQLRQNSVRAYKRRRMGPSPALATKSDDQDLTKADMEVEETPESAVTFLPAADDCRFIPPLPKETPPRPPPPPSEGSDPGLGKSHSQGIDSPLRIGQSDMSSPQEQSPLPLDQETGKQLSVPQLKDVESFSDTEQKAGFSTPRSSISTLGQVKSVDLGTPVLQHASPYSCLPTPEKFSHDICDVINFENLPNSTGKYEKMSNLIRKVRTVVTRIQQEDDDYESGGK</sequence>
<feature type="compositionally biased region" description="Pro residues" evidence="1">
    <location>
        <begin position="70"/>
        <end position="85"/>
    </location>
</feature>
<dbReference type="EMBL" id="BLKM01006525">
    <property type="protein sequence ID" value="GFG28112.1"/>
    <property type="molecule type" value="Genomic_DNA"/>
</dbReference>
<feature type="region of interest" description="Disordered" evidence="1">
    <location>
        <begin position="20"/>
        <end position="158"/>
    </location>
</feature>
<protein>
    <submittedName>
        <fullName evidence="2">Uncharacterized protein</fullName>
    </submittedName>
</protein>
<accession>A0A6L2PAG1</accession>
<feature type="compositionally biased region" description="Polar residues" evidence="1">
    <location>
        <begin position="109"/>
        <end position="118"/>
    </location>
</feature>
<evidence type="ECO:0000313" key="2">
    <source>
        <dbReference type="EMBL" id="GFG28112.1"/>
    </source>
</evidence>
<dbReference type="InParanoid" id="A0A6L2PAG1"/>
<dbReference type="AlphaFoldDB" id="A0A6L2PAG1"/>
<keyword evidence="3" id="KW-1185">Reference proteome</keyword>
<proteinExistence type="predicted"/>
<reference evidence="3" key="1">
    <citation type="submission" date="2020-01" db="EMBL/GenBank/DDBJ databases">
        <title>Draft genome sequence of the Termite Coptotermes fromosanus.</title>
        <authorList>
            <person name="Itakura S."/>
            <person name="Yosikawa Y."/>
            <person name="Umezawa K."/>
        </authorList>
    </citation>
    <scope>NUCLEOTIDE SEQUENCE [LARGE SCALE GENOMIC DNA]</scope>
</reference>
<evidence type="ECO:0000313" key="3">
    <source>
        <dbReference type="Proteomes" id="UP000502823"/>
    </source>
</evidence>
<dbReference type="Proteomes" id="UP000502823">
    <property type="component" value="Unassembled WGS sequence"/>
</dbReference>
<comment type="caution">
    <text evidence="2">The sequence shown here is derived from an EMBL/GenBank/DDBJ whole genome shotgun (WGS) entry which is preliminary data.</text>
</comment>
<organism evidence="2 3">
    <name type="scientific">Coptotermes formosanus</name>
    <name type="common">Formosan subterranean termite</name>
    <dbReference type="NCBI Taxonomy" id="36987"/>
    <lineage>
        <taxon>Eukaryota</taxon>
        <taxon>Metazoa</taxon>
        <taxon>Ecdysozoa</taxon>
        <taxon>Arthropoda</taxon>
        <taxon>Hexapoda</taxon>
        <taxon>Insecta</taxon>
        <taxon>Pterygota</taxon>
        <taxon>Neoptera</taxon>
        <taxon>Polyneoptera</taxon>
        <taxon>Dictyoptera</taxon>
        <taxon>Blattodea</taxon>
        <taxon>Blattoidea</taxon>
        <taxon>Termitoidae</taxon>
        <taxon>Rhinotermitidae</taxon>
        <taxon>Coptotermes</taxon>
    </lineage>
</organism>
<dbReference type="OrthoDB" id="8026949at2759"/>
<feature type="compositionally biased region" description="Basic and acidic residues" evidence="1">
    <location>
        <begin position="36"/>
        <end position="47"/>
    </location>
</feature>
<evidence type="ECO:0000256" key="1">
    <source>
        <dbReference type="SAM" id="MobiDB-lite"/>
    </source>
</evidence>
<gene>
    <name evidence="2" type="ORF">Cfor_01962</name>
</gene>